<dbReference type="PANTHER" id="PTHR47892:SF1">
    <property type="entry name" value="UNIVERSAL STRESS PROTEIN E"/>
    <property type="match status" value="1"/>
</dbReference>
<gene>
    <name evidence="6" type="ORF">SAMN02745124_01997</name>
</gene>
<dbReference type="AlphaFoldDB" id="A0A1M5W028"/>
<protein>
    <submittedName>
        <fullName evidence="6">Nucleotide-binding universal stress protein, UspA family</fullName>
    </submittedName>
</protein>
<evidence type="ECO:0000256" key="2">
    <source>
        <dbReference type="ARBA" id="ARBA00008791"/>
    </source>
</evidence>
<name>A0A1M5W028_9BACT</name>
<dbReference type="PANTHER" id="PTHR47892">
    <property type="entry name" value="UNIVERSAL STRESS PROTEIN E"/>
    <property type="match status" value="1"/>
</dbReference>
<feature type="domain" description="UspA" evidence="5">
    <location>
        <begin position="5"/>
        <end position="128"/>
    </location>
</feature>
<dbReference type="SUPFAM" id="SSF52402">
    <property type="entry name" value="Adenine nucleotide alpha hydrolases-like"/>
    <property type="match status" value="2"/>
</dbReference>
<evidence type="ECO:0000313" key="7">
    <source>
        <dbReference type="Proteomes" id="UP000184139"/>
    </source>
</evidence>
<comment type="similarity">
    <text evidence="2">Belongs to the universal stress protein A family.</text>
</comment>
<comment type="function">
    <text evidence="4">Required for resistance to DNA-damaging agents.</text>
</comment>
<dbReference type="EMBL" id="FQXS01000010">
    <property type="protein sequence ID" value="SHH80866.1"/>
    <property type="molecule type" value="Genomic_DNA"/>
</dbReference>
<feature type="domain" description="UspA" evidence="5">
    <location>
        <begin position="152"/>
        <end position="295"/>
    </location>
</feature>
<evidence type="ECO:0000259" key="5">
    <source>
        <dbReference type="Pfam" id="PF00582"/>
    </source>
</evidence>
<dbReference type="PRINTS" id="PR01438">
    <property type="entry name" value="UNVRSLSTRESS"/>
</dbReference>
<dbReference type="Gene3D" id="3.40.50.12370">
    <property type="match status" value="1"/>
</dbReference>
<dbReference type="Pfam" id="PF00582">
    <property type="entry name" value="Usp"/>
    <property type="match status" value="2"/>
</dbReference>
<keyword evidence="7" id="KW-1185">Reference proteome</keyword>
<dbReference type="InterPro" id="IPR006016">
    <property type="entry name" value="UspA"/>
</dbReference>
<dbReference type="InterPro" id="IPR006015">
    <property type="entry name" value="Universal_stress_UspA"/>
</dbReference>
<dbReference type="GO" id="GO:0005737">
    <property type="term" value="C:cytoplasm"/>
    <property type="evidence" value="ECO:0007669"/>
    <property type="project" value="UniProtKB-SubCell"/>
</dbReference>
<evidence type="ECO:0000256" key="3">
    <source>
        <dbReference type="ARBA" id="ARBA00022490"/>
    </source>
</evidence>
<accession>A0A1M5W028</accession>
<dbReference type="RefSeq" id="WP_073375678.1">
    <property type="nucleotide sequence ID" value="NZ_FQXS01000010.1"/>
</dbReference>
<dbReference type="STRING" id="1121409.SAMN02745124_01997"/>
<reference evidence="6 7" key="1">
    <citation type="submission" date="2016-11" db="EMBL/GenBank/DDBJ databases">
        <authorList>
            <person name="Jaros S."/>
            <person name="Januszkiewicz K."/>
            <person name="Wedrychowicz H."/>
        </authorList>
    </citation>
    <scope>NUCLEOTIDE SEQUENCE [LARGE SCALE GENOMIC DNA]</scope>
    <source>
        <strain evidence="6 7">DSM 9705</strain>
    </source>
</reference>
<comment type="subcellular location">
    <subcellularLocation>
        <location evidence="1">Cytoplasm</location>
    </subcellularLocation>
</comment>
<dbReference type="Proteomes" id="UP000184139">
    <property type="component" value="Unassembled WGS sequence"/>
</dbReference>
<sequence length="312" mass="34498">MKRFKNILFLNQSGTDHAAALERAVSLAEHNSAELTILQVIPDDSDDKIRSAHHQDLDMLSTPYRRRLPIRTEIRQGRCFLEAIRAVVYNGHDLVIKTVEDPDFLERLFGSTDMHLLRKCPCPLWLLKPSERTTYRSIIAAVDFNPLQTNGDESELNQKILELAASQALADFADLHLVHSWQVFGERLVRGQTDSHGKSIAGYVEKEELLHRNGLRQLGERLRAAIGNDTYSYLSPTLHVLKGTAHHAIPKLAQEIDANLVVMGTLARTGIAGLLIGNTAETILEQLRCSVLAVKPDGFVSPVAAAGSSSSS</sequence>
<evidence type="ECO:0000256" key="1">
    <source>
        <dbReference type="ARBA" id="ARBA00004496"/>
    </source>
</evidence>
<proteinExistence type="inferred from homology"/>
<keyword evidence="3" id="KW-0963">Cytoplasm</keyword>
<organism evidence="6 7">
    <name type="scientific">Desulfofustis glycolicus DSM 9705</name>
    <dbReference type="NCBI Taxonomy" id="1121409"/>
    <lineage>
        <taxon>Bacteria</taxon>
        <taxon>Pseudomonadati</taxon>
        <taxon>Thermodesulfobacteriota</taxon>
        <taxon>Desulfobulbia</taxon>
        <taxon>Desulfobulbales</taxon>
        <taxon>Desulfocapsaceae</taxon>
        <taxon>Desulfofustis</taxon>
    </lineage>
</organism>
<evidence type="ECO:0000256" key="4">
    <source>
        <dbReference type="ARBA" id="ARBA00037131"/>
    </source>
</evidence>
<evidence type="ECO:0000313" key="6">
    <source>
        <dbReference type="EMBL" id="SHH80866.1"/>
    </source>
</evidence>
<dbReference type="OrthoDB" id="5564966at2"/>